<dbReference type="Pfam" id="PF04886">
    <property type="entry name" value="PT"/>
    <property type="match status" value="1"/>
</dbReference>
<gene>
    <name evidence="10" type="ORF">QTG54_014110</name>
</gene>
<keyword evidence="5" id="KW-0677">Repeat</keyword>
<dbReference type="InterPro" id="IPR006970">
    <property type="entry name" value="PT"/>
</dbReference>
<keyword evidence="4" id="KW-0732">Signal</keyword>
<keyword evidence="9" id="KW-1133">Transmembrane helix</keyword>
<organism evidence="10 11">
    <name type="scientific">Skeletonema marinoi</name>
    <dbReference type="NCBI Taxonomy" id="267567"/>
    <lineage>
        <taxon>Eukaryota</taxon>
        <taxon>Sar</taxon>
        <taxon>Stramenopiles</taxon>
        <taxon>Ochrophyta</taxon>
        <taxon>Bacillariophyta</taxon>
        <taxon>Coscinodiscophyceae</taxon>
        <taxon>Thalassiosirophycidae</taxon>
        <taxon>Thalassiosirales</taxon>
        <taxon>Skeletonemataceae</taxon>
        <taxon>Skeletonema</taxon>
        <taxon>Skeletonema marinoi-dohrnii complex</taxon>
    </lineage>
</organism>
<keyword evidence="3" id="KW-0748">Sporozoite</keyword>
<comment type="function">
    <text evidence="7">Essential sporozoite protein. In the mosquito vector, required for sporozoite development in the oocyst, migration through the vector hemolymph and entry into the vector salivary glands. In the vertebrate host, required for sporozoite migration through the host dermis and infection of host hepatocytes. Binds to highly sulfated heparan sulfate proteoglycans (HSPGs) on the surface of host hepatocytes.</text>
</comment>
<proteinExistence type="inferred from homology"/>
<evidence type="ECO:0000256" key="6">
    <source>
        <dbReference type="ARBA" id="ARBA00033726"/>
    </source>
</evidence>
<dbReference type="PANTHER" id="PTHR44826:SF3">
    <property type="entry name" value="SPORE COAT PROTEIN SP85"/>
    <property type="match status" value="1"/>
</dbReference>
<evidence type="ECO:0000256" key="3">
    <source>
        <dbReference type="ARBA" id="ARBA00022522"/>
    </source>
</evidence>
<sequence length="381" mass="40474">MNTSNIFEQPAPAANADGDGGTDTGVEVRAIWNIKGGGDPETGVEVQEANHPRYSIRWKKTSMYAGAAAALVFAAAGTGIGIWQNKDTRIAKYQSSANTGTKGKSSKGPLKATKQPKSKSSKAPSSEPSLLPSAVPSISPSISLQPSDEPSMQPSDEPSMQPSDEPSMQPSDEPSMQPSDEPSMQPSDEPSMQPSDEPSMQPSDEPSMQPSDEPSMQPSDEPSLKPSVSSQPSYEGFRFAVPFRLDRNESITTSDGYSLTFTGPVGNLELTSSENVVLWESGTSGGPPSFFNFQADGNLVVYADEEDPLTPLWYSNTCTGCSIGGTGIVLYLPGITSECECTNYMCVKVQDASDPQVFTDYYAVVSGPGNFFQTLPVGCQP</sequence>
<dbReference type="AlphaFoldDB" id="A0AAD9D6V3"/>
<dbReference type="PANTHER" id="PTHR44826">
    <property type="entry name" value="SPORE COAT PROTEIN SP85"/>
    <property type="match status" value="1"/>
</dbReference>
<evidence type="ECO:0000256" key="1">
    <source>
        <dbReference type="ARBA" id="ARBA00006241"/>
    </source>
</evidence>
<evidence type="ECO:0000256" key="5">
    <source>
        <dbReference type="ARBA" id="ARBA00022737"/>
    </source>
</evidence>
<keyword evidence="11" id="KW-1185">Reference proteome</keyword>
<feature type="region of interest" description="Disordered" evidence="8">
    <location>
        <begin position="1"/>
        <end position="24"/>
    </location>
</feature>
<dbReference type="Proteomes" id="UP001224775">
    <property type="component" value="Unassembled WGS sequence"/>
</dbReference>
<feature type="transmembrane region" description="Helical" evidence="9">
    <location>
        <begin position="63"/>
        <end position="83"/>
    </location>
</feature>
<reference evidence="10" key="1">
    <citation type="submission" date="2023-06" db="EMBL/GenBank/DDBJ databases">
        <title>Survivors Of The Sea: Transcriptome response of Skeletonema marinoi to long-term dormancy.</title>
        <authorList>
            <person name="Pinder M.I.M."/>
            <person name="Kourtchenko O."/>
            <person name="Robertson E.K."/>
            <person name="Larsson T."/>
            <person name="Maumus F."/>
            <person name="Osuna-Cruz C.M."/>
            <person name="Vancaester E."/>
            <person name="Stenow R."/>
            <person name="Vandepoele K."/>
            <person name="Ploug H."/>
            <person name="Bruchert V."/>
            <person name="Godhe A."/>
            <person name="Topel M."/>
        </authorList>
    </citation>
    <scope>NUCLEOTIDE SEQUENCE</scope>
    <source>
        <strain evidence="10">R05AC</strain>
    </source>
</reference>
<feature type="compositionally biased region" description="Polar residues" evidence="8">
    <location>
        <begin position="144"/>
        <end position="232"/>
    </location>
</feature>
<keyword evidence="9" id="KW-0812">Transmembrane</keyword>
<comment type="caution">
    <text evidence="10">The sequence shown here is derived from an EMBL/GenBank/DDBJ whole genome shotgun (WGS) entry which is preliminary data.</text>
</comment>
<evidence type="ECO:0000256" key="9">
    <source>
        <dbReference type="SAM" id="Phobius"/>
    </source>
</evidence>
<dbReference type="InterPro" id="IPR051860">
    <property type="entry name" value="Plasmodium_CSP_Invasion"/>
</dbReference>
<evidence type="ECO:0000313" key="10">
    <source>
        <dbReference type="EMBL" id="KAK1735044.1"/>
    </source>
</evidence>
<keyword evidence="9" id="KW-0472">Membrane</keyword>
<evidence type="ECO:0000313" key="11">
    <source>
        <dbReference type="Proteomes" id="UP001224775"/>
    </source>
</evidence>
<comment type="function">
    <text evidence="6">In the vertebrate host, binds to highly sulfated heparan sulfate proteoglycans (HSPGs) on the surface of host hepatocytes and is required for sporozoite invasion of the host hepatocytes.</text>
</comment>
<evidence type="ECO:0000256" key="7">
    <source>
        <dbReference type="ARBA" id="ARBA00045806"/>
    </source>
</evidence>
<dbReference type="InterPro" id="IPR036426">
    <property type="entry name" value="Bulb-type_lectin_dom_sf"/>
</dbReference>
<accession>A0AAD9D6V3</accession>
<evidence type="ECO:0000256" key="4">
    <source>
        <dbReference type="ARBA" id="ARBA00022729"/>
    </source>
</evidence>
<name>A0AAD9D6V3_9STRA</name>
<dbReference type="EMBL" id="JATAAI010000035">
    <property type="protein sequence ID" value="KAK1735044.1"/>
    <property type="molecule type" value="Genomic_DNA"/>
</dbReference>
<comment type="similarity">
    <text evidence="1">Belongs to the plasmodium circumsporozoite protein family.</text>
</comment>
<evidence type="ECO:0000256" key="2">
    <source>
        <dbReference type="ARBA" id="ARBA00021911"/>
    </source>
</evidence>
<feature type="compositionally biased region" description="Low complexity" evidence="8">
    <location>
        <begin position="121"/>
        <end position="143"/>
    </location>
</feature>
<evidence type="ECO:0000256" key="8">
    <source>
        <dbReference type="SAM" id="MobiDB-lite"/>
    </source>
</evidence>
<dbReference type="SUPFAM" id="SSF51110">
    <property type="entry name" value="alpha-D-mannose-specific plant lectins"/>
    <property type="match status" value="1"/>
</dbReference>
<protein>
    <recommendedName>
        <fullName evidence="2">Circumsporozoite protein</fullName>
    </recommendedName>
</protein>
<dbReference type="Gene3D" id="2.90.10.10">
    <property type="entry name" value="Bulb-type lectin domain"/>
    <property type="match status" value="1"/>
</dbReference>
<feature type="region of interest" description="Disordered" evidence="8">
    <location>
        <begin position="96"/>
        <end position="232"/>
    </location>
</feature>